<sequence length="128" mass="13479">MPYRNQATIQAWVDDYLAAAPDETTAITVLEKDFTPGPESGMVVVSLANASTVTYIQAVNADTVPRWVVTFEPRSDSFDLDAEGVARLAADLAMISSLCAYLQRRTDDIIAGTAGVTVPPSAGASALA</sequence>
<evidence type="ECO:0000313" key="2">
    <source>
        <dbReference type="Proteomes" id="UP001142291"/>
    </source>
</evidence>
<dbReference type="EMBL" id="BSER01000008">
    <property type="protein sequence ID" value="GLJ95153.1"/>
    <property type="molecule type" value="Genomic_DNA"/>
</dbReference>
<keyword evidence="2" id="KW-1185">Reference proteome</keyword>
<reference evidence="1" key="2">
    <citation type="submission" date="2023-01" db="EMBL/GenBank/DDBJ databases">
        <authorList>
            <person name="Sun Q."/>
            <person name="Evtushenko L."/>
        </authorList>
    </citation>
    <scope>NUCLEOTIDE SEQUENCE</scope>
    <source>
        <strain evidence="1">VKM Ac-1940</strain>
    </source>
</reference>
<evidence type="ECO:0000313" key="1">
    <source>
        <dbReference type="EMBL" id="GLJ95153.1"/>
    </source>
</evidence>
<accession>A0A9W6HLB8</accession>
<dbReference type="RefSeq" id="WP_204964658.1">
    <property type="nucleotide sequence ID" value="NZ_BAAAUR010000005.1"/>
</dbReference>
<organism evidence="1 2">
    <name type="scientific">Microbacterium dextranolyticum</name>
    <dbReference type="NCBI Taxonomy" id="36806"/>
    <lineage>
        <taxon>Bacteria</taxon>
        <taxon>Bacillati</taxon>
        <taxon>Actinomycetota</taxon>
        <taxon>Actinomycetes</taxon>
        <taxon>Micrococcales</taxon>
        <taxon>Microbacteriaceae</taxon>
        <taxon>Microbacterium</taxon>
    </lineage>
</organism>
<dbReference type="AlphaFoldDB" id="A0A9W6HLB8"/>
<reference evidence="1" key="1">
    <citation type="journal article" date="2014" name="Int. J. Syst. Evol. Microbiol.">
        <title>Complete genome sequence of Corynebacterium casei LMG S-19264T (=DSM 44701T), isolated from a smear-ripened cheese.</title>
        <authorList>
            <consortium name="US DOE Joint Genome Institute (JGI-PGF)"/>
            <person name="Walter F."/>
            <person name="Albersmeier A."/>
            <person name="Kalinowski J."/>
            <person name="Ruckert C."/>
        </authorList>
    </citation>
    <scope>NUCLEOTIDE SEQUENCE</scope>
    <source>
        <strain evidence="1">VKM Ac-1940</strain>
    </source>
</reference>
<protein>
    <recommendedName>
        <fullName evidence="3">Protein-L-isoaspartate carboxylmethyltransferase</fullName>
    </recommendedName>
</protein>
<comment type="caution">
    <text evidence="1">The sequence shown here is derived from an EMBL/GenBank/DDBJ whole genome shotgun (WGS) entry which is preliminary data.</text>
</comment>
<name>A0A9W6HLB8_9MICO</name>
<proteinExistence type="predicted"/>
<dbReference type="Proteomes" id="UP001142291">
    <property type="component" value="Unassembled WGS sequence"/>
</dbReference>
<evidence type="ECO:0008006" key="3">
    <source>
        <dbReference type="Google" id="ProtNLM"/>
    </source>
</evidence>
<gene>
    <name evidence="1" type="ORF">GCM10017591_12150</name>
</gene>